<gene>
    <name evidence="2" type="ORF">DLJ54_00500</name>
</gene>
<dbReference type="AlphaFoldDB" id="A0A364V8V0"/>
<dbReference type="InterPro" id="IPR011990">
    <property type="entry name" value="TPR-like_helical_dom_sf"/>
</dbReference>
<keyword evidence="3" id="KW-1185">Reference proteome</keyword>
<feature type="region of interest" description="Disordered" evidence="1">
    <location>
        <begin position="283"/>
        <end position="328"/>
    </location>
</feature>
<protein>
    <submittedName>
        <fullName evidence="2">Uncharacterized protein</fullName>
    </submittedName>
</protein>
<sequence length="598" mass="63981">MSDSFREQSRNLGSQIGPLSEKVSSSLRRAFGAGAGEPTEALRLSSKQQLVLQTARRMAPTVEALGDVDANGVQARKNFCRKAQGRADFVSKSLENKPLPRTLGTAVVATSAIQAAADNFMAGADYEQAAAWYEIAAAACLQLPGGMLYTHQAQLPAALFWLSGALAHAAANELDSAAAALRSPWLGNAIAPQGRLATAHARLLDLLGPGGEAVDLDKAHQCALELARQVDEVRAGVALISIREMTAVDDKGTKLTSASLGALEYIVSAHLLRSALPKDGLFDPAAPSSQAASARGESELSSGSGAGSEDNPAEGDAAASRSMRGPEAVCEEADAALGDEQFDRAEQLYNEVGRQTEPDNPNALDLVVRATCGIALCSDGRGNSQAARERLETAVPELSKVGDPKVAARAWELRARWGANGSLDRGELLRSWRNAGSKWREAGKIPDALQCQLYIAVEVANEDKKSSHDILTRIVEEARSLQLFPIYCDAVRLRAHSFAYAGDLKRAVDELLSIYKGVSADQLSDVRDRLAYGRLTIALASYYLRAKQADTSVKLLQEAREIYQGAGLPEWVEDLETRIAEIQIGQLRPSSKLRIDNV</sequence>
<proteinExistence type="predicted"/>
<dbReference type="EMBL" id="QHCV01000003">
    <property type="protein sequence ID" value="RAV33061.1"/>
    <property type="molecule type" value="Genomic_DNA"/>
</dbReference>
<evidence type="ECO:0000256" key="1">
    <source>
        <dbReference type="SAM" id="MobiDB-lite"/>
    </source>
</evidence>
<evidence type="ECO:0000313" key="2">
    <source>
        <dbReference type="EMBL" id="RAV33061.1"/>
    </source>
</evidence>
<accession>A0A364V8V0</accession>
<feature type="compositionally biased region" description="Low complexity" evidence="1">
    <location>
        <begin position="284"/>
        <end position="309"/>
    </location>
</feature>
<reference evidence="2 3" key="1">
    <citation type="journal article" date="2018" name="Syst. Appl. Microbiol.">
        <title>Corynebacterium heidelbergense sp. nov., isolated from the preen glands of Egyptian geese (Alopochen aegyptiacus).</title>
        <authorList>
            <person name="Braun M.S."/>
            <person name="Wang E."/>
            <person name="Zimmermann S."/>
            <person name="Wink M."/>
        </authorList>
    </citation>
    <scope>NUCLEOTIDE SEQUENCE [LARGE SCALE GENOMIC DNA]</scope>
    <source>
        <strain evidence="2 3">647</strain>
    </source>
</reference>
<evidence type="ECO:0000313" key="3">
    <source>
        <dbReference type="Proteomes" id="UP000251577"/>
    </source>
</evidence>
<dbReference type="Gene3D" id="1.25.40.10">
    <property type="entry name" value="Tetratricopeptide repeat domain"/>
    <property type="match status" value="1"/>
</dbReference>
<dbReference type="RefSeq" id="WP_113629932.1">
    <property type="nucleotide sequence ID" value="NZ_QHCV01000003.1"/>
</dbReference>
<dbReference type="Proteomes" id="UP000251577">
    <property type="component" value="Unassembled WGS sequence"/>
</dbReference>
<organism evidence="2 3">
    <name type="scientific">Corynebacterium heidelbergense</name>
    <dbReference type="NCBI Taxonomy" id="2055947"/>
    <lineage>
        <taxon>Bacteria</taxon>
        <taxon>Bacillati</taxon>
        <taxon>Actinomycetota</taxon>
        <taxon>Actinomycetes</taxon>
        <taxon>Mycobacteriales</taxon>
        <taxon>Corynebacteriaceae</taxon>
        <taxon>Corynebacterium</taxon>
    </lineage>
</organism>
<comment type="caution">
    <text evidence="2">The sequence shown here is derived from an EMBL/GenBank/DDBJ whole genome shotgun (WGS) entry which is preliminary data.</text>
</comment>
<name>A0A364V8V0_9CORY</name>